<evidence type="ECO:0000256" key="1">
    <source>
        <dbReference type="ARBA" id="ARBA00022679"/>
    </source>
</evidence>
<evidence type="ECO:0000259" key="3">
    <source>
        <dbReference type="PROSITE" id="PS51186"/>
    </source>
</evidence>
<dbReference type="STRING" id="316067.Geob_2059"/>
<reference evidence="4 5" key="1">
    <citation type="submission" date="2009-01" db="EMBL/GenBank/DDBJ databases">
        <title>Complete sequence of Geobacter sp. FRC-32.</title>
        <authorList>
            <consortium name="US DOE Joint Genome Institute"/>
            <person name="Lucas S."/>
            <person name="Copeland A."/>
            <person name="Lapidus A."/>
            <person name="Glavina del Rio T."/>
            <person name="Dalin E."/>
            <person name="Tice H."/>
            <person name="Bruce D."/>
            <person name="Goodwin L."/>
            <person name="Pitluck S."/>
            <person name="Saunders E."/>
            <person name="Brettin T."/>
            <person name="Detter J.C."/>
            <person name="Han C."/>
            <person name="Larimer F."/>
            <person name="Land M."/>
            <person name="Hauser L."/>
            <person name="Kyrpides N."/>
            <person name="Ovchinnikova G."/>
            <person name="Kostka J."/>
            <person name="Richardson P."/>
        </authorList>
    </citation>
    <scope>NUCLEOTIDE SEQUENCE [LARGE SCALE GENOMIC DNA]</scope>
    <source>
        <strain evidence="5">DSM 22248 / JCM 15807 / FRC-32</strain>
    </source>
</reference>
<dbReference type="KEGG" id="geo:Geob_2059"/>
<evidence type="ECO:0000313" key="4">
    <source>
        <dbReference type="EMBL" id="ACM20414.1"/>
    </source>
</evidence>
<dbReference type="InterPro" id="IPR000182">
    <property type="entry name" value="GNAT_dom"/>
</dbReference>
<evidence type="ECO:0000313" key="5">
    <source>
        <dbReference type="Proteomes" id="UP000007721"/>
    </source>
</evidence>
<dbReference type="InterPro" id="IPR050832">
    <property type="entry name" value="Bact_Acetyltransf"/>
</dbReference>
<evidence type="ECO:0000256" key="2">
    <source>
        <dbReference type="ARBA" id="ARBA00023315"/>
    </source>
</evidence>
<dbReference type="eggNOG" id="COG0454">
    <property type="taxonomic scope" value="Bacteria"/>
</dbReference>
<accession>B9M8R8</accession>
<dbReference type="AlphaFoldDB" id="B9M8R8"/>
<dbReference type="EMBL" id="CP001390">
    <property type="protein sequence ID" value="ACM20414.1"/>
    <property type="molecule type" value="Genomic_DNA"/>
</dbReference>
<dbReference type="PROSITE" id="PS51186">
    <property type="entry name" value="GNAT"/>
    <property type="match status" value="1"/>
</dbReference>
<gene>
    <name evidence="4" type="ordered locus">Geob_2059</name>
</gene>
<proteinExistence type="predicted"/>
<dbReference type="InterPro" id="IPR016181">
    <property type="entry name" value="Acyl_CoA_acyltransferase"/>
</dbReference>
<dbReference type="GO" id="GO:0016747">
    <property type="term" value="F:acyltransferase activity, transferring groups other than amino-acyl groups"/>
    <property type="evidence" value="ECO:0007669"/>
    <property type="project" value="InterPro"/>
</dbReference>
<dbReference type="HOGENOM" id="CLU_096795_0_0_7"/>
<dbReference type="Proteomes" id="UP000007721">
    <property type="component" value="Chromosome"/>
</dbReference>
<keyword evidence="2" id="KW-0012">Acyltransferase</keyword>
<dbReference type="SUPFAM" id="SSF55729">
    <property type="entry name" value="Acyl-CoA N-acyltransferases (Nat)"/>
    <property type="match status" value="1"/>
</dbReference>
<sequence length="157" mass="17372">MIIGPATAADATEILALQRLAYRSEAELYDDFSIPPLTQTLDELMAEFPGRTVLKAVDGEKIVGSVQGFQVGDTCFVGRLMVHPDWQGNGLGTQLMAAIESRFTAVDRFELYTGHRSSANIRLYERLGYGQFRTEKVNSRLSLVFMEKHALQGEIAG</sequence>
<keyword evidence="1 4" id="KW-0808">Transferase</keyword>
<keyword evidence="5" id="KW-1185">Reference proteome</keyword>
<name>B9M8R8_GEODF</name>
<organism evidence="4 5">
    <name type="scientific">Geotalea daltonii (strain DSM 22248 / JCM 15807 / FRC-32)</name>
    <name type="common">Geobacter daltonii</name>
    <dbReference type="NCBI Taxonomy" id="316067"/>
    <lineage>
        <taxon>Bacteria</taxon>
        <taxon>Pseudomonadati</taxon>
        <taxon>Thermodesulfobacteriota</taxon>
        <taxon>Desulfuromonadia</taxon>
        <taxon>Geobacterales</taxon>
        <taxon>Geobacteraceae</taxon>
        <taxon>Geotalea</taxon>
    </lineage>
</organism>
<dbReference type="OrthoDB" id="281808at2"/>
<feature type="domain" description="N-acetyltransferase" evidence="3">
    <location>
        <begin position="1"/>
        <end position="151"/>
    </location>
</feature>
<dbReference type="PANTHER" id="PTHR43877">
    <property type="entry name" value="AMINOALKYLPHOSPHONATE N-ACETYLTRANSFERASE-RELATED-RELATED"/>
    <property type="match status" value="1"/>
</dbReference>
<protein>
    <submittedName>
        <fullName evidence="4">N-acetyltransferase, GNAT family</fullName>
    </submittedName>
</protein>
<dbReference type="RefSeq" id="WP_012647143.1">
    <property type="nucleotide sequence ID" value="NC_011979.1"/>
</dbReference>
<dbReference type="Gene3D" id="3.40.630.30">
    <property type="match status" value="1"/>
</dbReference>
<dbReference type="CDD" id="cd04301">
    <property type="entry name" value="NAT_SF"/>
    <property type="match status" value="1"/>
</dbReference>
<dbReference type="Pfam" id="PF00583">
    <property type="entry name" value="Acetyltransf_1"/>
    <property type="match status" value="1"/>
</dbReference>